<accession>F0WI16</accession>
<sequence>MFSKLYRQVWISLYHGLQPSDREMMDGILNSFRDDKPIDSMTRDGTIHKTTEIEIDKLESKAPSTMQEETVSCHNADQCYQKEVAKLIQNIRHEHSQKHGILIKHETEKSMDDQLKLTDISMCDNDFEDLKRRVRMQEASRRYRKRKKASTRSQREELERLKTELCELQRHTERMEGPEDWKRLRNTEKRMQEEHKNTTKIRKLIRALRVAQRKEKNIIQSIGTLI</sequence>
<dbReference type="EMBL" id="FR824151">
    <property type="protein sequence ID" value="CCA20893.1"/>
    <property type="molecule type" value="Genomic_DNA"/>
</dbReference>
<organism evidence="1">
    <name type="scientific">Albugo laibachii Nc14</name>
    <dbReference type="NCBI Taxonomy" id="890382"/>
    <lineage>
        <taxon>Eukaryota</taxon>
        <taxon>Sar</taxon>
        <taxon>Stramenopiles</taxon>
        <taxon>Oomycota</taxon>
        <taxon>Peronosporomycetes</taxon>
        <taxon>Albuginales</taxon>
        <taxon>Albuginaceae</taxon>
        <taxon>Albugo</taxon>
    </lineage>
</organism>
<evidence type="ECO:0000313" key="1">
    <source>
        <dbReference type="EMBL" id="CCA20893.1"/>
    </source>
</evidence>
<reference evidence="1" key="2">
    <citation type="submission" date="2011-02" db="EMBL/GenBank/DDBJ databases">
        <authorList>
            <person name="MacLean D."/>
        </authorList>
    </citation>
    <scope>NUCLEOTIDE SEQUENCE</scope>
</reference>
<protein>
    <submittedName>
        <fullName evidence="1">AlNc14C106G6223 protein</fullName>
    </submittedName>
</protein>
<gene>
    <name evidence="1" type="primary">AlNc14C106G6223</name>
    <name evidence="1" type="ORF">ALNC14_070360</name>
</gene>
<dbReference type="CDD" id="cd14686">
    <property type="entry name" value="bZIP"/>
    <property type="match status" value="1"/>
</dbReference>
<reference evidence="1" key="1">
    <citation type="journal article" date="2011" name="PLoS Biol.">
        <title>Gene gain and loss during evolution of obligate parasitism in the white rust pathogen of Arabidopsis thaliana.</title>
        <authorList>
            <person name="Kemen E."/>
            <person name="Gardiner A."/>
            <person name="Schultz-Larsen T."/>
            <person name="Kemen A.C."/>
            <person name="Balmuth A.L."/>
            <person name="Robert-Seilaniantz A."/>
            <person name="Bailey K."/>
            <person name="Holub E."/>
            <person name="Studholme D.J."/>
            <person name="Maclean D."/>
            <person name="Jones J.D."/>
        </authorList>
    </citation>
    <scope>NUCLEOTIDE SEQUENCE</scope>
</reference>
<proteinExistence type="predicted"/>
<dbReference type="AlphaFoldDB" id="F0WI16"/>
<name>F0WI16_9STRA</name>
<dbReference type="HOGENOM" id="CLU_1226693_0_0_1"/>